<dbReference type="GO" id="GO:0003730">
    <property type="term" value="F:mRNA 3'-UTR binding"/>
    <property type="evidence" value="ECO:0007669"/>
    <property type="project" value="TreeGrafter"/>
</dbReference>
<dbReference type="WBParaSite" id="ALUE_0000621901-mRNA-1">
    <property type="protein sequence ID" value="ALUE_0000621901-mRNA-1"/>
    <property type="gene ID" value="ALUE_0000621901"/>
</dbReference>
<dbReference type="PANTHER" id="PTHR12537">
    <property type="entry name" value="RNA BINDING PROTEIN PUMILIO-RELATED"/>
    <property type="match status" value="1"/>
</dbReference>
<dbReference type="GO" id="GO:0005737">
    <property type="term" value="C:cytoplasm"/>
    <property type="evidence" value="ECO:0007669"/>
    <property type="project" value="TreeGrafter"/>
</dbReference>
<evidence type="ECO:0000256" key="4">
    <source>
        <dbReference type="PROSITE-ProRule" id="PRU00317"/>
    </source>
</evidence>
<protein>
    <submittedName>
        <fullName evidence="7">PUM-HD domain-containing protein</fullName>
    </submittedName>
</protein>
<evidence type="ECO:0000259" key="5">
    <source>
        <dbReference type="PROSITE" id="PS50303"/>
    </source>
</evidence>
<evidence type="ECO:0000256" key="1">
    <source>
        <dbReference type="ARBA" id="ARBA00022473"/>
    </source>
</evidence>
<dbReference type="AlphaFoldDB" id="A0A9J2P9W3"/>
<dbReference type="PROSITE" id="PS50303">
    <property type="entry name" value="PUM_HD"/>
    <property type="match status" value="1"/>
</dbReference>
<dbReference type="Proteomes" id="UP000036681">
    <property type="component" value="Unplaced"/>
</dbReference>
<dbReference type="InterPro" id="IPR011989">
    <property type="entry name" value="ARM-like"/>
</dbReference>
<organism evidence="6 7">
    <name type="scientific">Ascaris lumbricoides</name>
    <name type="common">Giant roundworm</name>
    <dbReference type="NCBI Taxonomy" id="6252"/>
    <lineage>
        <taxon>Eukaryota</taxon>
        <taxon>Metazoa</taxon>
        <taxon>Ecdysozoa</taxon>
        <taxon>Nematoda</taxon>
        <taxon>Chromadorea</taxon>
        <taxon>Rhabditida</taxon>
        <taxon>Spirurina</taxon>
        <taxon>Ascaridomorpha</taxon>
        <taxon>Ascaridoidea</taxon>
        <taxon>Ascarididae</taxon>
        <taxon>Ascaris</taxon>
    </lineage>
</organism>
<proteinExistence type="predicted"/>
<accession>A0A9J2P9W3</accession>
<dbReference type="GO" id="GO:0030154">
    <property type="term" value="P:cell differentiation"/>
    <property type="evidence" value="ECO:0007669"/>
    <property type="project" value="UniProtKB-KW"/>
</dbReference>
<dbReference type="InterPro" id="IPR001313">
    <property type="entry name" value="Pumilio_RNA-bd_rpt"/>
</dbReference>
<dbReference type="PANTHER" id="PTHR12537:SF112">
    <property type="entry name" value="FEM-3 MRNA-BINDING FACTOR 1-RELATED"/>
    <property type="match status" value="1"/>
</dbReference>
<dbReference type="InterPro" id="IPR033133">
    <property type="entry name" value="PUM-HD"/>
</dbReference>
<feature type="repeat" description="Pumilio" evidence="4">
    <location>
        <begin position="302"/>
        <end position="338"/>
    </location>
</feature>
<dbReference type="GO" id="GO:0010608">
    <property type="term" value="P:post-transcriptional regulation of gene expression"/>
    <property type="evidence" value="ECO:0007669"/>
    <property type="project" value="TreeGrafter"/>
</dbReference>
<keyword evidence="1" id="KW-0217">Developmental protein</keyword>
<dbReference type="PROSITE" id="PS50302">
    <property type="entry name" value="PUM"/>
    <property type="match status" value="1"/>
</dbReference>
<reference evidence="7" key="1">
    <citation type="submission" date="2023-03" db="UniProtKB">
        <authorList>
            <consortium name="WormBaseParasite"/>
        </authorList>
    </citation>
    <scope>IDENTIFICATION</scope>
</reference>
<evidence type="ECO:0000313" key="6">
    <source>
        <dbReference type="Proteomes" id="UP000036681"/>
    </source>
</evidence>
<dbReference type="Pfam" id="PF00806">
    <property type="entry name" value="PUF"/>
    <property type="match status" value="3"/>
</dbReference>
<keyword evidence="3" id="KW-0221">Differentiation</keyword>
<evidence type="ECO:0000256" key="2">
    <source>
        <dbReference type="ARBA" id="ARBA00022737"/>
    </source>
</evidence>
<keyword evidence="6" id="KW-1185">Reference proteome</keyword>
<name>A0A9J2P9W3_ASCLU</name>
<dbReference type="InterPro" id="IPR016024">
    <property type="entry name" value="ARM-type_fold"/>
</dbReference>
<sequence length="442" mass="49586">MPSVYILDNDMGLTNLAPCFPCQFITALSRQEATPLGLSCDPTSAMVRGVQNGKNSEVVMTSTLIEHLINSLEDNPDDAMCRNAYRFLIESLSVTDIRTRCKIYDYAMNPATFVRVSKSVLGSLLLQELVQRCEPIQLKGFIQLLQKFMVSLSCSRNSAHVMEKIWERMDVISCSLAACSMKGFELSTAVHPIGNHTIQAIIARAHFCGYGPIIHMLSCSEETFRTVVQDRYGHRVLLCALEKMESQLGIEASRGLNRLLDRVAKYVAEMSDVLACHRYGNYVVQRVIVLKGFSQYRLMMAAMFRSKLLWLSQEKFGSHIVQKLLQYGEDEVGYSMMNELLDEYECNSEGMDALEVLMFDQFGNYVLQTMLELAADVLAGRRKGKREWLSRLVYRIICRQSELIPYSSGKTLLAKACAVNATAMYGPANKISGIAKSSALVN</sequence>
<dbReference type="GO" id="GO:0005634">
    <property type="term" value="C:nucleus"/>
    <property type="evidence" value="ECO:0007669"/>
    <property type="project" value="TreeGrafter"/>
</dbReference>
<evidence type="ECO:0000256" key="3">
    <source>
        <dbReference type="ARBA" id="ARBA00022782"/>
    </source>
</evidence>
<dbReference type="Gene3D" id="1.25.10.10">
    <property type="entry name" value="Leucine-rich Repeat Variant"/>
    <property type="match status" value="1"/>
</dbReference>
<keyword evidence="2" id="KW-0677">Repeat</keyword>
<dbReference type="SMART" id="SM00025">
    <property type="entry name" value="Pumilio"/>
    <property type="match status" value="7"/>
</dbReference>
<feature type="domain" description="PUM-HD" evidence="5">
    <location>
        <begin position="45"/>
        <end position="420"/>
    </location>
</feature>
<dbReference type="SUPFAM" id="SSF48371">
    <property type="entry name" value="ARM repeat"/>
    <property type="match status" value="1"/>
</dbReference>
<evidence type="ECO:0000313" key="7">
    <source>
        <dbReference type="WBParaSite" id="ALUE_0000621901-mRNA-1"/>
    </source>
</evidence>